<evidence type="ECO:0000313" key="1">
    <source>
        <dbReference type="EMBL" id="KAF6174819.1"/>
    </source>
</evidence>
<keyword evidence="2" id="KW-1185">Reference proteome</keyword>
<reference evidence="1 2" key="1">
    <citation type="journal article" date="2020" name="IScience">
        <title>Genome Sequencing of the Endangered Kingdonia uniflora (Circaeasteraceae, Ranunculales) Reveals Potential Mechanisms of Evolutionary Specialization.</title>
        <authorList>
            <person name="Sun Y."/>
            <person name="Deng T."/>
            <person name="Zhang A."/>
            <person name="Moore M.J."/>
            <person name="Landis J.B."/>
            <person name="Lin N."/>
            <person name="Zhang H."/>
            <person name="Zhang X."/>
            <person name="Huang J."/>
            <person name="Zhang X."/>
            <person name="Sun H."/>
            <person name="Wang H."/>
        </authorList>
    </citation>
    <scope>NUCLEOTIDE SEQUENCE [LARGE SCALE GENOMIC DNA]</scope>
    <source>
        <strain evidence="1">TB1705</strain>
        <tissue evidence="1">Leaf</tissue>
    </source>
</reference>
<evidence type="ECO:0000313" key="2">
    <source>
        <dbReference type="Proteomes" id="UP000541444"/>
    </source>
</evidence>
<name>A0A7J7P5U2_9MAGN</name>
<comment type="caution">
    <text evidence="1">The sequence shown here is derived from an EMBL/GenBank/DDBJ whole genome shotgun (WGS) entry which is preliminary data.</text>
</comment>
<dbReference type="AlphaFoldDB" id="A0A7J7P5U2"/>
<dbReference type="OrthoDB" id="1751378at2759"/>
<proteinExistence type="predicted"/>
<organism evidence="1 2">
    <name type="scientific">Kingdonia uniflora</name>
    <dbReference type="NCBI Taxonomy" id="39325"/>
    <lineage>
        <taxon>Eukaryota</taxon>
        <taxon>Viridiplantae</taxon>
        <taxon>Streptophyta</taxon>
        <taxon>Embryophyta</taxon>
        <taxon>Tracheophyta</taxon>
        <taxon>Spermatophyta</taxon>
        <taxon>Magnoliopsida</taxon>
        <taxon>Ranunculales</taxon>
        <taxon>Circaeasteraceae</taxon>
        <taxon>Kingdonia</taxon>
    </lineage>
</organism>
<protein>
    <submittedName>
        <fullName evidence="1">Uncharacterized protein</fullName>
    </submittedName>
</protein>
<dbReference type="Proteomes" id="UP000541444">
    <property type="component" value="Unassembled WGS sequence"/>
</dbReference>
<sequence length="58" mass="6618">MLDLSYSRNLKCIPPKVISSLFNLEELNMRRSFRKWEIEGTGDNASLAEIWAVSSGRS</sequence>
<dbReference type="EMBL" id="JACGCM010000236">
    <property type="protein sequence ID" value="KAF6174819.1"/>
    <property type="molecule type" value="Genomic_DNA"/>
</dbReference>
<gene>
    <name evidence="1" type="ORF">GIB67_010645</name>
</gene>
<accession>A0A7J7P5U2</accession>